<evidence type="ECO:0000313" key="2">
    <source>
        <dbReference type="Proteomes" id="UP001327957"/>
    </source>
</evidence>
<dbReference type="Proteomes" id="UP001327957">
    <property type="component" value="Unassembled WGS sequence"/>
</dbReference>
<proteinExistence type="predicted"/>
<accession>A0AAV9T639</accession>
<dbReference type="EMBL" id="JASAOK010000044">
    <property type="protein sequence ID" value="KAK6213734.1"/>
    <property type="molecule type" value="Genomic_DNA"/>
</dbReference>
<name>A0AAV9T639_9PEZI</name>
<sequence length="62" mass="6860">MTLPALAIGLHRYSVTTAALEFTVHTDFTTFVYQKHIHDSEQLSLQAMHAMVDPCSSGLAVR</sequence>
<organism evidence="1 2">
    <name type="scientific">Colletotrichum tabaci</name>
    <dbReference type="NCBI Taxonomy" id="1209068"/>
    <lineage>
        <taxon>Eukaryota</taxon>
        <taxon>Fungi</taxon>
        <taxon>Dikarya</taxon>
        <taxon>Ascomycota</taxon>
        <taxon>Pezizomycotina</taxon>
        <taxon>Sordariomycetes</taxon>
        <taxon>Hypocreomycetidae</taxon>
        <taxon>Glomerellales</taxon>
        <taxon>Glomerellaceae</taxon>
        <taxon>Colletotrichum</taxon>
        <taxon>Colletotrichum destructivum species complex</taxon>
    </lineage>
</organism>
<keyword evidence="2" id="KW-1185">Reference proteome</keyword>
<comment type="caution">
    <text evidence="1">The sequence shown here is derived from an EMBL/GenBank/DDBJ whole genome shotgun (WGS) entry which is preliminary data.</text>
</comment>
<reference evidence="1 2" key="1">
    <citation type="submission" date="2023-04" db="EMBL/GenBank/DDBJ databases">
        <title>Colletotrichum tabacum stain YC1 causing leaf anthracnose on Nicotiana tabacum(L.) cv.</title>
        <authorList>
            <person name="Ji Z."/>
            <person name="Wang M."/>
            <person name="Zhang J."/>
            <person name="Wang N."/>
            <person name="Zhou Z."/>
        </authorList>
    </citation>
    <scope>NUCLEOTIDE SEQUENCE [LARGE SCALE GENOMIC DNA]</scope>
    <source>
        <strain evidence="1 2">YC1</strain>
    </source>
</reference>
<evidence type="ECO:0000313" key="1">
    <source>
        <dbReference type="EMBL" id="KAK6213734.1"/>
    </source>
</evidence>
<dbReference type="AlphaFoldDB" id="A0AAV9T639"/>
<gene>
    <name evidence="1" type="ORF">QIS74_09736</name>
</gene>
<protein>
    <submittedName>
        <fullName evidence="1">Uncharacterized protein</fullName>
    </submittedName>
</protein>